<evidence type="ECO:0000256" key="1">
    <source>
        <dbReference type="SAM" id="MobiDB-lite"/>
    </source>
</evidence>
<comment type="caution">
    <text evidence="2">The sequence shown here is derived from an EMBL/GenBank/DDBJ whole genome shotgun (WGS) entry which is preliminary data.</text>
</comment>
<gene>
    <name evidence="2" type="ORF">CDAR_258611</name>
</gene>
<dbReference type="EMBL" id="BPLQ01001740">
    <property type="protein sequence ID" value="GIX84760.1"/>
    <property type="molecule type" value="Genomic_DNA"/>
</dbReference>
<reference evidence="2 3" key="1">
    <citation type="submission" date="2021-06" db="EMBL/GenBank/DDBJ databases">
        <title>Caerostris darwini draft genome.</title>
        <authorList>
            <person name="Kono N."/>
            <person name="Arakawa K."/>
        </authorList>
    </citation>
    <scope>NUCLEOTIDE SEQUENCE [LARGE SCALE GENOMIC DNA]</scope>
</reference>
<dbReference type="Proteomes" id="UP001054837">
    <property type="component" value="Unassembled WGS sequence"/>
</dbReference>
<name>A0AAV4NJ25_9ARAC</name>
<evidence type="ECO:0000313" key="3">
    <source>
        <dbReference type="Proteomes" id="UP001054837"/>
    </source>
</evidence>
<keyword evidence="3" id="KW-1185">Reference proteome</keyword>
<feature type="compositionally biased region" description="Polar residues" evidence="1">
    <location>
        <begin position="120"/>
        <end position="133"/>
    </location>
</feature>
<accession>A0AAV4NJ25</accession>
<sequence>MLNHPCPAFLQSRGKKRAPDVCSAKNPPQTRQFCFNVLNYSFSVNEEPFLPLTTEIRMSQQETTHIFPTTSVYPVRQTEISFPLTTRCLRHVDSLSRSTSSKSGASGGFVMVGSCPPTPNSSLLFSPQKQSRNTSDETDDFEFQ</sequence>
<evidence type="ECO:0000313" key="2">
    <source>
        <dbReference type="EMBL" id="GIX84760.1"/>
    </source>
</evidence>
<protein>
    <submittedName>
        <fullName evidence="2">Uncharacterized protein</fullName>
    </submittedName>
</protein>
<proteinExistence type="predicted"/>
<feature type="region of interest" description="Disordered" evidence="1">
    <location>
        <begin position="119"/>
        <end position="144"/>
    </location>
</feature>
<organism evidence="2 3">
    <name type="scientific">Caerostris darwini</name>
    <dbReference type="NCBI Taxonomy" id="1538125"/>
    <lineage>
        <taxon>Eukaryota</taxon>
        <taxon>Metazoa</taxon>
        <taxon>Ecdysozoa</taxon>
        <taxon>Arthropoda</taxon>
        <taxon>Chelicerata</taxon>
        <taxon>Arachnida</taxon>
        <taxon>Araneae</taxon>
        <taxon>Araneomorphae</taxon>
        <taxon>Entelegynae</taxon>
        <taxon>Araneoidea</taxon>
        <taxon>Araneidae</taxon>
        <taxon>Caerostris</taxon>
    </lineage>
</organism>
<dbReference type="AlphaFoldDB" id="A0AAV4NJ25"/>